<sequence>DWLLAMAEQRQVEVILVIGRRQPRWPECHDPVWLDQSTTSEQQQAELVMIKSAIKHFQDFDNIIAWQVDNEPFLKVFGICPEFDKDFYQEKIALVQSLDERPIIITESGELSIWAGAAKISPIIGTSVYRSTWNPVYGKFFYPLPPAFYVIKEKLVKMISPLEEVFVSELQLEPWSDRSIVNIPIAEQLQLMSIEKFKDNLVYTRKIGFDSIYLWGVEWWYYLKVSHGITDYWDTAKELIKENS</sequence>
<evidence type="ECO:0000313" key="1">
    <source>
        <dbReference type="EMBL" id="PJC00929.1"/>
    </source>
</evidence>
<dbReference type="InterPro" id="IPR017853">
    <property type="entry name" value="GH"/>
</dbReference>
<comment type="caution">
    <text evidence="1">The sequence shown here is derived from an EMBL/GenBank/DDBJ whole genome shotgun (WGS) entry which is preliminary data.</text>
</comment>
<dbReference type="Gene3D" id="3.20.20.80">
    <property type="entry name" value="Glycosidases"/>
    <property type="match status" value="1"/>
</dbReference>
<name>A0A2M8DPU7_9BACT</name>
<dbReference type="AlphaFoldDB" id="A0A2M8DPU7"/>
<reference evidence="2" key="1">
    <citation type="submission" date="2017-09" db="EMBL/GenBank/DDBJ databases">
        <title>Depth-based differentiation of microbial function through sediment-hosted aquifers and enrichment of novel symbionts in the deep terrestrial subsurface.</title>
        <authorList>
            <person name="Probst A.J."/>
            <person name="Ladd B."/>
            <person name="Jarett J.K."/>
            <person name="Geller-Mcgrath D.E."/>
            <person name="Sieber C.M.K."/>
            <person name="Emerson J.B."/>
            <person name="Anantharaman K."/>
            <person name="Thomas B.C."/>
            <person name="Malmstrom R."/>
            <person name="Stieglmeier M."/>
            <person name="Klingl A."/>
            <person name="Woyke T."/>
            <person name="Ryan C.M."/>
            <person name="Banfield J.F."/>
        </authorList>
    </citation>
    <scope>NUCLEOTIDE SEQUENCE [LARGE SCALE GENOMIC DNA]</scope>
</reference>
<proteinExistence type="predicted"/>
<dbReference type="EMBL" id="PFSY01000230">
    <property type="protein sequence ID" value="PJC00929.1"/>
    <property type="molecule type" value="Genomic_DNA"/>
</dbReference>
<feature type="non-terminal residue" evidence="1">
    <location>
        <position position="1"/>
    </location>
</feature>
<gene>
    <name evidence="1" type="ORF">CO073_04965</name>
</gene>
<organism evidence="1 2">
    <name type="scientific">Candidatus Komeilibacteria bacterium CG_4_9_14_0_8_um_filter_36_9</name>
    <dbReference type="NCBI Taxonomy" id="1974473"/>
    <lineage>
        <taxon>Bacteria</taxon>
        <taxon>Candidatus Komeiliibacteriota</taxon>
    </lineage>
</organism>
<accession>A0A2M8DPU7</accession>
<evidence type="ECO:0008006" key="3">
    <source>
        <dbReference type="Google" id="ProtNLM"/>
    </source>
</evidence>
<dbReference type="SUPFAM" id="SSF51445">
    <property type="entry name" value="(Trans)glycosidases"/>
    <property type="match status" value="1"/>
</dbReference>
<dbReference type="Proteomes" id="UP000230136">
    <property type="component" value="Unassembled WGS sequence"/>
</dbReference>
<protein>
    <recommendedName>
        <fullName evidence="3">Glycoside hydrolase family 5 domain-containing protein</fullName>
    </recommendedName>
</protein>
<evidence type="ECO:0000313" key="2">
    <source>
        <dbReference type="Proteomes" id="UP000230136"/>
    </source>
</evidence>